<dbReference type="PANTHER" id="PTHR11203:SF37">
    <property type="entry name" value="INTEGRATOR COMPLEX SUBUNIT 11"/>
    <property type="match status" value="1"/>
</dbReference>
<dbReference type="Pfam" id="PF07521">
    <property type="entry name" value="RMMBL"/>
    <property type="match status" value="1"/>
</dbReference>
<evidence type="ECO:0000256" key="1">
    <source>
        <dbReference type="ARBA" id="ARBA00022801"/>
    </source>
</evidence>
<proteinExistence type="predicted"/>
<dbReference type="EMBL" id="JAGTIS010000002">
    <property type="protein sequence ID" value="MBT8765766.1"/>
    <property type="molecule type" value="Genomic_DNA"/>
</dbReference>
<keyword evidence="6" id="KW-1185">Reference proteome</keyword>
<dbReference type="Pfam" id="PF00753">
    <property type="entry name" value="Lactamase_B"/>
    <property type="match status" value="1"/>
</dbReference>
<dbReference type="Gene3D" id="3.40.50.10890">
    <property type="match status" value="1"/>
</dbReference>
<evidence type="ECO:0000259" key="4">
    <source>
        <dbReference type="SMART" id="SM01027"/>
    </source>
</evidence>
<dbReference type="RefSeq" id="WP_215371969.1">
    <property type="nucleotide sequence ID" value="NZ_JAGTIS010000002.1"/>
</dbReference>
<reference evidence="5 6" key="1">
    <citation type="submission" date="2021-04" db="EMBL/GenBank/DDBJ databases">
        <title>Pseudomonas boanensis sp. nov., a bacterium isolated from river water used for household purposes in Boane District, Mozambique.</title>
        <authorList>
            <person name="Nicklasson M."/>
            <person name="Martin-Rodriguez A.J."/>
            <person name="Thorell K."/>
            <person name="Neves L."/>
            <person name="Mussagy A."/>
            <person name="Rydberg H.A."/>
            <person name="Hernroth B."/>
            <person name="Svensson-Stadler L."/>
            <person name="Sjoling A."/>
        </authorList>
    </citation>
    <scope>NUCLEOTIDE SEQUENCE [LARGE SCALE GENOMIC DNA]</scope>
    <source>
        <strain evidence="5 6">DB1</strain>
    </source>
</reference>
<dbReference type="InterPro" id="IPR001279">
    <property type="entry name" value="Metallo-B-lactamas"/>
</dbReference>
<feature type="domain" description="Metallo-beta-lactamase" evidence="3">
    <location>
        <begin position="18"/>
        <end position="235"/>
    </location>
</feature>
<evidence type="ECO:0000313" key="6">
    <source>
        <dbReference type="Proteomes" id="UP001519667"/>
    </source>
</evidence>
<organism evidence="5 6">
    <name type="scientific">Metapseudomonas boanensis</name>
    <dbReference type="NCBI Taxonomy" id="2822138"/>
    <lineage>
        <taxon>Bacteria</taxon>
        <taxon>Pseudomonadati</taxon>
        <taxon>Pseudomonadota</taxon>
        <taxon>Gammaproteobacteria</taxon>
        <taxon>Pseudomonadales</taxon>
        <taxon>Pseudomonadaceae</taxon>
        <taxon>Metapseudomonas</taxon>
    </lineage>
</organism>
<dbReference type="InterPro" id="IPR036866">
    <property type="entry name" value="RibonucZ/Hydroxyglut_hydro"/>
</dbReference>
<dbReference type="Proteomes" id="UP001519667">
    <property type="component" value="Unassembled WGS sequence"/>
</dbReference>
<name>A0ABS5XDK0_9GAMM</name>
<keyword evidence="1" id="KW-0378">Hydrolase</keyword>
<feature type="domain" description="Beta-Casp" evidence="4">
    <location>
        <begin position="251"/>
        <end position="401"/>
    </location>
</feature>
<dbReference type="InterPro" id="IPR050698">
    <property type="entry name" value="MBL"/>
</dbReference>
<dbReference type="PANTHER" id="PTHR11203">
    <property type="entry name" value="CLEAVAGE AND POLYADENYLATION SPECIFICITY FACTOR FAMILY MEMBER"/>
    <property type="match status" value="1"/>
</dbReference>
<evidence type="ECO:0000256" key="2">
    <source>
        <dbReference type="SAM" id="MobiDB-lite"/>
    </source>
</evidence>
<dbReference type="SMART" id="SM00849">
    <property type="entry name" value="Lactamase_B"/>
    <property type="match status" value="1"/>
</dbReference>
<sequence>MLYPDIQHHGAVSGVTGSCHQLLMDAQHSLLVDCGLFQGAETSAEGKADASQLGIDFAIRTLKALVLTHVHMDHVGRLPYLLAAGYKGPILCSQPSAHLLPLVLEDAFQFTFGRNPQQLQKYLKLIRQRLMPLPYRTWHSLIDTPDLQAKIRLQRAGHILGSAYIECDLRYPKRAEQKRIVFSGDLGATHTPLLPAPKSPWKADILVLESTYGDRLHEDRRTRKQRLKAIIEQALADNGTVLIPAFSIGRTQELLYELEDIIHRAGLPPEGPGARETSANPDPTATNWPTLPIILDSPLATRFTQAYRDLQPYWDAEAQKRIKVGRKPLGFEQLLTVETHDAHLRMVRHLASTARPAIVIAGNGMCSGGRIVNYLKTMLGDKRHNVLFVGYQARGTPGQIIQQFGPKGGYVDLDNERFEIRAGIHTVGGYSAHADQQGLVNFVTRMRHWPNEIRLVHGETEAKKALRHLISKRYGKSNHSVAIRTSY</sequence>
<feature type="region of interest" description="Disordered" evidence="2">
    <location>
        <begin position="267"/>
        <end position="287"/>
    </location>
</feature>
<gene>
    <name evidence="5" type="ORF">J7302_06435</name>
</gene>
<evidence type="ECO:0000313" key="5">
    <source>
        <dbReference type="EMBL" id="MBT8765766.1"/>
    </source>
</evidence>
<dbReference type="CDD" id="cd16295">
    <property type="entry name" value="TTHA0252-CPSF-like_MBL-fold"/>
    <property type="match status" value="1"/>
</dbReference>
<evidence type="ECO:0000259" key="3">
    <source>
        <dbReference type="SMART" id="SM00849"/>
    </source>
</evidence>
<comment type="caution">
    <text evidence="5">The sequence shown here is derived from an EMBL/GenBank/DDBJ whole genome shotgun (WGS) entry which is preliminary data.</text>
</comment>
<accession>A0ABS5XDK0</accession>
<protein>
    <submittedName>
        <fullName evidence="5">MBL fold metallo-hydrolase</fullName>
    </submittedName>
</protein>
<feature type="compositionally biased region" description="Polar residues" evidence="2">
    <location>
        <begin position="277"/>
        <end position="287"/>
    </location>
</feature>
<dbReference type="InterPro" id="IPR022712">
    <property type="entry name" value="Beta_Casp"/>
</dbReference>
<dbReference type="InterPro" id="IPR011108">
    <property type="entry name" value="RMMBL"/>
</dbReference>
<dbReference type="SMART" id="SM01027">
    <property type="entry name" value="Beta-Casp"/>
    <property type="match status" value="1"/>
</dbReference>
<dbReference type="Gene3D" id="3.60.15.10">
    <property type="entry name" value="Ribonuclease Z/Hydroxyacylglutathione hydrolase-like"/>
    <property type="match status" value="1"/>
</dbReference>
<dbReference type="Pfam" id="PF10996">
    <property type="entry name" value="Beta-Casp"/>
    <property type="match status" value="1"/>
</dbReference>
<dbReference type="SUPFAM" id="SSF56281">
    <property type="entry name" value="Metallo-hydrolase/oxidoreductase"/>
    <property type="match status" value="1"/>
</dbReference>